<gene>
    <name evidence="2" type="ORF">A1Q1_07556</name>
</gene>
<dbReference type="HOGENOM" id="CLU_797373_0_0_1"/>
<dbReference type="GeneID" id="25991068"/>
<dbReference type="VEuPathDB" id="FungiDB:A1Q1_07556"/>
<dbReference type="KEGG" id="tasa:A1Q1_07556"/>
<evidence type="ECO:0000313" key="2">
    <source>
        <dbReference type="EMBL" id="EJT51245.1"/>
    </source>
</evidence>
<proteinExistence type="predicted"/>
<protein>
    <submittedName>
        <fullName evidence="2">Uncharacterized protein</fullName>
    </submittedName>
</protein>
<reference evidence="2 3" key="1">
    <citation type="journal article" date="2012" name="Eukaryot. Cell">
        <title>Draft genome sequence of CBS 2479, the standard type strain of Trichosporon asahii.</title>
        <authorList>
            <person name="Yang R.Y."/>
            <person name="Li H.T."/>
            <person name="Zhu H."/>
            <person name="Zhou G.P."/>
            <person name="Wang M."/>
            <person name="Wang L."/>
        </authorList>
    </citation>
    <scope>NUCLEOTIDE SEQUENCE [LARGE SCALE GENOMIC DNA]</scope>
    <source>
        <strain evidence="3">ATCC 90039 / CBS 2479 / JCM 2466 / KCTC 7840 / NCYC 2677 / UAMH 7654</strain>
    </source>
</reference>
<feature type="region of interest" description="Disordered" evidence="1">
    <location>
        <begin position="229"/>
        <end position="253"/>
    </location>
</feature>
<feature type="compositionally biased region" description="Polar residues" evidence="1">
    <location>
        <begin position="143"/>
        <end position="153"/>
    </location>
</feature>
<evidence type="ECO:0000256" key="1">
    <source>
        <dbReference type="SAM" id="MobiDB-lite"/>
    </source>
</evidence>
<dbReference type="RefSeq" id="XP_014182426.1">
    <property type="nucleotide sequence ID" value="XM_014326951.1"/>
</dbReference>
<dbReference type="EMBL" id="ALBS01000067">
    <property type="protein sequence ID" value="EJT51245.1"/>
    <property type="molecule type" value="Genomic_DNA"/>
</dbReference>
<feature type="compositionally biased region" description="Acidic residues" evidence="1">
    <location>
        <begin position="240"/>
        <end position="249"/>
    </location>
</feature>
<evidence type="ECO:0000313" key="3">
    <source>
        <dbReference type="Proteomes" id="UP000002748"/>
    </source>
</evidence>
<dbReference type="Proteomes" id="UP000002748">
    <property type="component" value="Unassembled WGS sequence"/>
</dbReference>
<comment type="caution">
    <text evidence="2">The sequence shown here is derived from an EMBL/GenBank/DDBJ whole genome shotgun (WGS) entry which is preliminary data.</text>
</comment>
<feature type="region of interest" description="Disordered" evidence="1">
    <location>
        <begin position="106"/>
        <end position="161"/>
    </location>
</feature>
<sequence length="348" mass="36702">MPPTAALNTLLDANGVPITATRLQQLFADADAVQTQFRTVVAALASPMILNGNGAPTSSSPFTESSWSSLDAAGDNFDDACECYGAPEVVPSSIQDNPEINDNVRQYHGAPDVTSCSSTGARPRRKNIFAPRTPPTRLEDSGRSSPMSMTTVGSGHIGDLTTTPIPIALGSRRPRNIFAPVTPPAPQPSHEHSSPMSMTTVNSGHIVVSDRAEVRLPLLTRLRLAAQDSDGVLQQSEVPGIEEEDEEDVTSSSVETAAVTKSAAHEGIYQALMTGTCMDAQYRSIRQPDAVNEIAGERGLAEGGASVPAASAAGYRSARSFFSASTTTNRAVPVLDHLLARESSSLRF</sequence>
<dbReference type="AlphaFoldDB" id="J4UHY4"/>
<accession>J4UHY4</accession>
<organism evidence="2 3">
    <name type="scientific">Trichosporon asahii var. asahii (strain ATCC 90039 / CBS 2479 / JCM 2466 / KCTC 7840 / NBRC 103889/ NCYC 2677 / UAMH 7654)</name>
    <name type="common">Yeast</name>
    <dbReference type="NCBI Taxonomy" id="1186058"/>
    <lineage>
        <taxon>Eukaryota</taxon>
        <taxon>Fungi</taxon>
        <taxon>Dikarya</taxon>
        <taxon>Basidiomycota</taxon>
        <taxon>Agaricomycotina</taxon>
        <taxon>Tremellomycetes</taxon>
        <taxon>Trichosporonales</taxon>
        <taxon>Trichosporonaceae</taxon>
        <taxon>Trichosporon</taxon>
    </lineage>
</organism>
<name>J4UHY4_TRIAS</name>